<reference evidence="3" key="1">
    <citation type="submission" date="2020-06" db="EMBL/GenBank/DDBJ databases">
        <authorList>
            <consortium name="Wellcome Sanger Institute Data Sharing"/>
        </authorList>
    </citation>
    <scope>NUCLEOTIDE SEQUENCE [LARGE SCALE GENOMIC DNA]</scope>
</reference>
<dbReference type="GO" id="GO:0000981">
    <property type="term" value="F:DNA-binding transcription factor activity, RNA polymerase II-specific"/>
    <property type="evidence" value="ECO:0007669"/>
    <property type="project" value="TreeGrafter"/>
</dbReference>
<dbReference type="GO" id="GO:0005667">
    <property type="term" value="C:transcription regulator complex"/>
    <property type="evidence" value="ECO:0007669"/>
    <property type="project" value="TreeGrafter"/>
</dbReference>
<dbReference type="PANTHER" id="PTHR45879:SF3">
    <property type="entry name" value="CYCLIC AMP RESPONSE ELEMENT-BINDING PROTEIN B"/>
    <property type="match status" value="1"/>
</dbReference>
<evidence type="ECO:0000313" key="4">
    <source>
        <dbReference type="Proteomes" id="UP000694680"/>
    </source>
</evidence>
<reference evidence="3" key="3">
    <citation type="submission" date="2025-09" db="UniProtKB">
        <authorList>
            <consortium name="Ensembl"/>
        </authorList>
    </citation>
    <scope>IDENTIFICATION</scope>
</reference>
<dbReference type="InterPro" id="IPR001630">
    <property type="entry name" value="Leuzip_CREB"/>
</dbReference>
<evidence type="ECO:0000313" key="3">
    <source>
        <dbReference type="Ensembl" id="ENSGWIP00000000231.1"/>
    </source>
</evidence>
<dbReference type="PRINTS" id="PR00041">
    <property type="entry name" value="LEUZIPPRCREB"/>
</dbReference>
<evidence type="ECO:0000259" key="2">
    <source>
        <dbReference type="PROSITE" id="PS50217"/>
    </source>
</evidence>
<dbReference type="PROSITE" id="PS50217">
    <property type="entry name" value="BZIP"/>
    <property type="match status" value="1"/>
</dbReference>
<dbReference type="PANTHER" id="PTHR45879">
    <property type="entry name" value="CYCLIC AMP RESPONSE ELEMENT-BINDING PROTEIN B"/>
    <property type="match status" value="1"/>
</dbReference>
<dbReference type="GO" id="GO:0000978">
    <property type="term" value="F:RNA polymerase II cis-regulatory region sequence-specific DNA binding"/>
    <property type="evidence" value="ECO:0007669"/>
    <property type="project" value="TreeGrafter"/>
</dbReference>
<sequence>MSVGLSLISKARARPNPPQTSHTHTHTSYTHTLTHLHTHSLTHPHTSNFHPDIGGVTSGRLTSPPPNLFFVVCGRGECHHSLTEDESEKKKRRLQKNKEAAHVYRKKQKDLFKYLTDRAAMLEKENNTMMEEIQALKAVSTAKTKV</sequence>
<dbReference type="InterPro" id="IPR004827">
    <property type="entry name" value="bZIP"/>
</dbReference>
<feature type="domain" description="BZIP" evidence="2">
    <location>
        <begin position="87"/>
        <end position="137"/>
    </location>
</feature>
<name>A0A8C5D059_GOUWI</name>
<dbReference type="Proteomes" id="UP000694680">
    <property type="component" value="Chromosome 1"/>
</dbReference>
<protein>
    <recommendedName>
        <fullName evidence="2">BZIP domain-containing protein</fullName>
    </recommendedName>
</protein>
<dbReference type="Pfam" id="PF00170">
    <property type="entry name" value="bZIP_1"/>
    <property type="match status" value="1"/>
</dbReference>
<organism evidence="3 4">
    <name type="scientific">Gouania willdenowi</name>
    <name type="common">Blunt-snouted clingfish</name>
    <name type="synonym">Lepadogaster willdenowi</name>
    <dbReference type="NCBI Taxonomy" id="441366"/>
    <lineage>
        <taxon>Eukaryota</taxon>
        <taxon>Metazoa</taxon>
        <taxon>Chordata</taxon>
        <taxon>Craniata</taxon>
        <taxon>Vertebrata</taxon>
        <taxon>Euteleostomi</taxon>
        <taxon>Actinopterygii</taxon>
        <taxon>Neopterygii</taxon>
        <taxon>Teleostei</taxon>
        <taxon>Neoteleostei</taxon>
        <taxon>Acanthomorphata</taxon>
        <taxon>Ovalentaria</taxon>
        <taxon>Blenniimorphae</taxon>
        <taxon>Blenniiformes</taxon>
        <taxon>Gobiesocoidei</taxon>
        <taxon>Gobiesocidae</taxon>
        <taxon>Gobiesocinae</taxon>
        <taxon>Gouania</taxon>
    </lineage>
</organism>
<dbReference type="InterPro" id="IPR046347">
    <property type="entry name" value="bZIP_sf"/>
</dbReference>
<proteinExistence type="predicted"/>
<dbReference type="GO" id="GO:0005634">
    <property type="term" value="C:nucleus"/>
    <property type="evidence" value="ECO:0007669"/>
    <property type="project" value="InterPro"/>
</dbReference>
<reference evidence="3" key="2">
    <citation type="submission" date="2025-08" db="UniProtKB">
        <authorList>
            <consortium name="Ensembl"/>
        </authorList>
    </citation>
    <scope>IDENTIFICATION</scope>
</reference>
<evidence type="ECO:0000256" key="1">
    <source>
        <dbReference type="SAM" id="MobiDB-lite"/>
    </source>
</evidence>
<feature type="region of interest" description="Disordered" evidence="1">
    <location>
        <begin position="81"/>
        <end position="101"/>
    </location>
</feature>
<feature type="region of interest" description="Disordered" evidence="1">
    <location>
        <begin position="1"/>
        <end position="27"/>
    </location>
</feature>
<dbReference type="AlphaFoldDB" id="A0A8C5D059"/>
<keyword evidence="4" id="KW-1185">Reference proteome</keyword>
<dbReference type="Ensembl" id="ENSGWIT00000000253.1">
    <property type="protein sequence ID" value="ENSGWIP00000000231.1"/>
    <property type="gene ID" value="ENSGWIG00000000144.1"/>
</dbReference>
<dbReference type="SMART" id="SM00338">
    <property type="entry name" value="BRLZ"/>
    <property type="match status" value="1"/>
</dbReference>
<dbReference type="CDD" id="cd14686">
    <property type="entry name" value="bZIP"/>
    <property type="match status" value="1"/>
</dbReference>
<dbReference type="Gene3D" id="1.20.5.170">
    <property type="match status" value="1"/>
</dbReference>
<accession>A0A8C5D059</accession>
<dbReference type="SUPFAM" id="SSF57959">
    <property type="entry name" value="Leucine zipper domain"/>
    <property type="match status" value="1"/>
</dbReference>